<feature type="domain" description="N-acetyltransferase" evidence="2">
    <location>
        <begin position="1"/>
        <end position="146"/>
    </location>
</feature>
<dbReference type="PANTHER" id="PTHR13947:SF37">
    <property type="entry name" value="LD18367P"/>
    <property type="match status" value="1"/>
</dbReference>
<dbReference type="InterPro" id="IPR016181">
    <property type="entry name" value="Acyl_CoA_acyltransferase"/>
</dbReference>
<dbReference type="EMBL" id="LSDC01000026">
    <property type="protein sequence ID" value="KXB62154.1"/>
    <property type="molecule type" value="Genomic_DNA"/>
</dbReference>
<evidence type="ECO:0000313" key="4">
    <source>
        <dbReference type="Proteomes" id="UP000070355"/>
    </source>
</evidence>
<dbReference type="Proteomes" id="UP000070355">
    <property type="component" value="Unassembled WGS sequence"/>
</dbReference>
<reference evidence="4" key="1">
    <citation type="submission" date="2016-01" db="EMBL/GenBank/DDBJ databases">
        <authorList>
            <person name="Mitreva M."/>
            <person name="Pepin K.H."/>
            <person name="Mihindukulasuriya K.A."/>
            <person name="Fulton R."/>
            <person name="Fronick C."/>
            <person name="O'Laughlin M."/>
            <person name="Miner T."/>
            <person name="Herter B."/>
            <person name="Rosa B.A."/>
            <person name="Cordes M."/>
            <person name="Tomlinson C."/>
            <person name="Wollam A."/>
            <person name="Palsikar V.B."/>
            <person name="Mardis E.R."/>
            <person name="Wilson R.K."/>
        </authorList>
    </citation>
    <scope>NUCLEOTIDE SEQUENCE [LARGE SCALE GENOMIC DNA]</scope>
    <source>
        <strain evidence="4">DNF01167</strain>
    </source>
</reference>
<evidence type="ECO:0000313" key="3">
    <source>
        <dbReference type="EMBL" id="KXB62154.1"/>
    </source>
</evidence>
<gene>
    <name evidence="3" type="ORF">HMPREF3186_00475</name>
</gene>
<dbReference type="AlphaFoldDB" id="A0A134A389"/>
<dbReference type="PROSITE" id="PS51186">
    <property type="entry name" value="GNAT"/>
    <property type="match status" value="1"/>
</dbReference>
<dbReference type="GO" id="GO:0008080">
    <property type="term" value="F:N-acetyltransferase activity"/>
    <property type="evidence" value="ECO:0007669"/>
    <property type="project" value="InterPro"/>
</dbReference>
<dbReference type="SUPFAM" id="SSF55729">
    <property type="entry name" value="Acyl-CoA N-acyltransferases (Nat)"/>
    <property type="match status" value="1"/>
</dbReference>
<name>A0A134A389_9BACL</name>
<dbReference type="InterPro" id="IPR050769">
    <property type="entry name" value="NAT_camello-type"/>
</dbReference>
<evidence type="ECO:0000256" key="1">
    <source>
        <dbReference type="ARBA" id="ARBA00022679"/>
    </source>
</evidence>
<protein>
    <submittedName>
        <fullName evidence="3">Acetyltransferase, GNAT family</fullName>
    </submittedName>
</protein>
<proteinExistence type="predicted"/>
<dbReference type="PATRIC" id="fig|1379.3.peg.471"/>
<dbReference type="PANTHER" id="PTHR13947">
    <property type="entry name" value="GNAT FAMILY N-ACETYLTRANSFERASE"/>
    <property type="match status" value="1"/>
</dbReference>
<dbReference type="Gene3D" id="3.40.630.30">
    <property type="match status" value="1"/>
</dbReference>
<evidence type="ECO:0000259" key="2">
    <source>
        <dbReference type="PROSITE" id="PS51186"/>
    </source>
</evidence>
<accession>A0A134A389</accession>
<dbReference type="InterPro" id="IPR000182">
    <property type="entry name" value="GNAT_dom"/>
</dbReference>
<dbReference type="Pfam" id="PF13673">
    <property type="entry name" value="Acetyltransf_10"/>
    <property type="match status" value="1"/>
</dbReference>
<dbReference type="STRING" id="1379.HMPREF3186_00475"/>
<sequence length="146" mass="16814">MIKILKSKEELNLGFALRIEVFVKEQNVPIELELDDKDHSANTIHIGYFHDDNLIGVARLIDMDKDVIHIGRVVIDREYRGRGIGRKLIVGCEITAKNILKRKIVIELSAQIQAEKFYESLGYNRVNDKIYLDAGIEHVDMRKVIN</sequence>
<dbReference type="OrthoDB" id="9796171at2"/>
<comment type="caution">
    <text evidence="3">The sequence shown here is derived from an EMBL/GenBank/DDBJ whole genome shotgun (WGS) entry which is preliminary data.</text>
</comment>
<keyword evidence="1 3" id="KW-0808">Transferase</keyword>
<dbReference type="RefSeq" id="WP_060913754.1">
    <property type="nucleotide sequence ID" value="NZ_KQ959932.1"/>
</dbReference>
<organism evidence="3 4">
    <name type="scientific">Gemella haemolysans</name>
    <dbReference type="NCBI Taxonomy" id="1379"/>
    <lineage>
        <taxon>Bacteria</taxon>
        <taxon>Bacillati</taxon>
        <taxon>Bacillota</taxon>
        <taxon>Bacilli</taxon>
        <taxon>Bacillales</taxon>
        <taxon>Gemellaceae</taxon>
        <taxon>Gemella</taxon>
    </lineage>
</organism>
<dbReference type="CDD" id="cd04301">
    <property type="entry name" value="NAT_SF"/>
    <property type="match status" value="1"/>
</dbReference>